<dbReference type="GO" id="GO:0016787">
    <property type="term" value="F:hydrolase activity"/>
    <property type="evidence" value="ECO:0007669"/>
    <property type="project" value="UniProtKB-KW"/>
</dbReference>
<dbReference type="RefSeq" id="XP_024330097.1">
    <property type="nucleotide sequence ID" value="XM_024476426.1"/>
</dbReference>
<evidence type="ECO:0000259" key="4">
    <source>
        <dbReference type="Pfam" id="PF08772"/>
    </source>
</evidence>
<dbReference type="InterPro" id="IPR039907">
    <property type="entry name" value="NOB1"/>
</dbReference>
<accession>A0A0F9WBZ0</accession>
<dbReference type="AlphaFoldDB" id="A0A0F9WBZ0"/>
<comment type="caution">
    <text evidence="6">The sequence shown here is derived from an EMBL/GenBank/DDBJ whole genome shotgun (WGS) entry which is preliminary data.</text>
</comment>
<dbReference type="OrthoDB" id="446759at2759"/>
<feature type="domain" description="Ribonuclease PIN" evidence="5">
    <location>
        <begin position="4"/>
        <end position="87"/>
    </location>
</feature>
<dbReference type="PANTHER" id="PTHR12814:SF2">
    <property type="entry name" value="RNA-BINDING PROTEIN NOB1"/>
    <property type="match status" value="1"/>
</dbReference>
<evidence type="ECO:0000259" key="5">
    <source>
        <dbReference type="Pfam" id="PF17146"/>
    </source>
</evidence>
<dbReference type="GO" id="GO:0046872">
    <property type="term" value="F:metal ion binding"/>
    <property type="evidence" value="ECO:0007669"/>
    <property type="project" value="UniProtKB-KW"/>
</dbReference>
<dbReference type="Gene3D" id="6.20.210.10">
    <property type="entry name" value="Nin one binding (NOB1), Zn-ribbon-like"/>
    <property type="match status" value="1"/>
</dbReference>
<proteinExistence type="predicted"/>
<keyword evidence="3" id="KW-0378">Hydrolase</keyword>
<dbReference type="GeneID" id="36321379"/>
<dbReference type="GO" id="GO:0030688">
    <property type="term" value="C:preribosome, small subunit precursor"/>
    <property type="evidence" value="ECO:0007669"/>
    <property type="project" value="TreeGrafter"/>
</dbReference>
<reference evidence="6 7" key="1">
    <citation type="journal article" date="2015" name="Environ. Microbiol.">
        <title>Genome analyses suggest the presence of polyploidy and recent human-driven expansions in eight global populations of the honeybee pathogen Nosema ceranae.</title>
        <authorList>
            <person name="Pelin A."/>
            <person name="Selman M."/>
            <person name="Aris-Brosou S."/>
            <person name="Farinelli L."/>
            <person name="Corradi N."/>
        </authorList>
    </citation>
    <scope>NUCLEOTIDE SEQUENCE [LARGE SCALE GENOMIC DNA]</scope>
    <source>
        <strain evidence="6 7">PA08 1199</strain>
    </source>
</reference>
<dbReference type="GO" id="GO:0030490">
    <property type="term" value="P:maturation of SSU-rRNA"/>
    <property type="evidence" value="ECO:0007669"/>
    <property type="project" value="TreeGrafter"/>
</dbReference>
<dbReference type="InterPro" id="IPR014881">
    <property type="entry name" value="NOB1_Zn-bd"/>
</dbReference>
<dbReference type="Gene3D" id="3.40.50.1010">
    <property type="entry name" value="5'-nuclease"/>
    <property type="match status" value="1"/>
</dbReference>
<evidence type="ECO:0000313" key="6">
    <source>
        <dbReference type="EMBL" id="KKO74355.1"/>
    </source>
</evidence>
<evidence type="ECO:0000256" key="3">
    <source>
        <dbReference type="ARBA" id="ARBA00022801"/>
    </source>
</evidence>
<dbReference type="InterPro" id="IPR036283">
    <property type="entry name" value="NOB1_Zf-like_sf"/>
</dbReference>
<dbReference type="VEuPathDB" id="MicrosporidiaDB:NCER_101065"/>
<dbReference type="Pfam" id="PF17146">
    <property type="entry name" value="PIN_6"/>
    <property type="match status" value="1"/>
</dbReference>
<dbReference type="PANTHER" id="PTHR12814">
    <property type="entry name" value="RNA-BINDING PROTEIN NOB1"/>
    <property type="match status" value="1"/>
</dbReference>
<keyword evidence="2" id="KW-0479">Metal-binding</keyword>
<organism evidence="6 7">
    <name type="scientific">Vairimorpha ceranae</name>
    <dbReference type="NCBI Taxonomy" id="40302"/>
    <lineage>
        <taxon>Eukaryota</taxon>
        <taxon>Fungi</taxon>
        <taxon>Fungi incertae sedis</taxon>
        <taxon>Microsporidia</taxon>
        <taxon>Nosematidae</taxon>
        <taxon>Vairimorpha</taxon>
    </lineage>
</organism>
<dbReference type="SUPFAM" id="SSF144206">
    <property type="entry name" value="NOB1 zinc finger-like"/>
    <property type="match status" value="1"/>
</dbReference>
<dbReference type="GO" id="GO:0004521">
    <property type="term" value="F:RNA endonuclease activity"/>
    <property type="evidence" value="ECO:0007669"/>
    <property type="project" value="TreeGrafter"/>
</dbReference>
<dbReference type="EMBL" id="JPQZ01000080">
    <property type="protein sequence ID" value="KKO74355.1"/>
    <property type="molecule type" value="Genomic_DNA"/>
</dbReference>
<name>A0A0F9WBZ0_9MICR</name>
<dbReference type="Pfam" id="PF08772">
    <property type="entry name" value="Zn_ribbon_NOB1"/>
    <property type="match status" value="1"/>
</dbReference>
<dbReference type="VEuPathDB" id="MicrosporidiaDB:AAJ76_800009850"/>
<keyword evidence="7" id="KW-1185">Reference proteome</keyword>
<gene>
    <name evidence="6" type="ORF">AAJ76_800009850</name>
</gene>
<dbReference type="Proteomes" id="UP000034350">
    <property type="component" value="Unassembled WGS sequence"/>
</dbReference>
<evidence type="ECO:0000313" key="7">
    <source>
        <dbReference type="Proteomes" id="UP000034350"/>
    </source>
</evidence>
<sequence length="231" mass="27086">MIAVVDTCYFLRRGSINQNIKKIYIPNSVKKELINEQSREYYNLYKYMIEIKNPSESYVNYISLINKKMHLNLSNADIDIVALTLELHEIFCSTWVDTTNLNELDEVVCLTLDNGIKQCLKHLDIYNDDKFISKIYKMRCFACFAMYDEKLDFCKKCGMNTITRVSVVLDENNKEKVLLKKGYKFIPKVLYDKKGVELKSSGQREYEHYIKSKGYKVKKNTLTNVLGDLKE</sequence>
<keyword evidence="1" id="KW-0540">Nuclease</keyword>
<evidence type="ECO:0000256" key="1">
    <source>
        <dbReference type="ARBA" id="ARBA00022722"/>
    </source>
</evidence>
<protein>
    <submittedName>
        <fullName evidence="6">Nucleic acid-binding protein</fullName>
    </submittedName>
</protein>
<dbReference type="InterPro" id="IPR033411">
    <property type="entry name" value="Ribonuclease_PIN"/>
</dbReference>
<feature type="domain" description="Nin one binding (NOB1) Zn-ribbon-like" evidence="4">
    <location>
        <begin position="134"/>
        <end position="185"/>
    </location>
</feature>
<dbReference type="VEuPathDB" id="MicrosporidiaDB:G9O61_00g012740"/>
<evidence type="ECO:0000256" key="2">
    <source>
        <dbReference type="ARBA" id="ARBA00022723"/>
    </source>
</evidence>